<keyword evidence="1" id="KW-0812">Transmembrane</keyword>
<dbReference type="STRING" id="551990.SAMN05192550_1678"/>
<reference evidence="3 5" key="3">
    <citation type="submission" date="2016-10" db="EMBL/GenBank/DDBJ databases">
        <authorList>
            <person name="Varghese N."/>
            <person name="Submissions S."/>
        </authorList>
    </citation>
    <scope>NUCLEOTIDE SEQUENCE [LARGE SCALE GENOMIC DNA]</scope>
    <source>
        <strain evidence="3 5">Gm-149</strain>
    </source>
</reference>
<name>A0A1B9DYC0_9FLAO</name>
<keyword evidence="5" id="KW-1185">Reference proteome</keyword>
<proteinExistence type="predicted"/>
<gene>
    <name evidence="2" type="ORF">FBGL_01630</name>
    <name evidence="3" type="ORF">SAMN05192550_1678</name>
</gene>
<feature type="transmembrane region" description="Helical" evidence="1">
    <location>
        <begin position="7"/>
        <end position="25"/>
    </location>
</feature>
<dbReference type="OrthoDB" id="9815897at2"/>
<comment type="caution">
    <text evidence="2">The sequence shown here is derived from an EMBL/GenBank/DDBJ whole genome shotgun (WGS) entry which is preliminary data.</text>
</comment>
<dbReference type="Pfam" id="PF10825">
    <property type="entry name" value="DUF2752"/>
    <property type="match status" value="1"/>
</dbReference>
<protein>
    <recommendedName>
        <fullName evidence="6">DUF2752 domain-containing protein</fullName>
    </recommendedName>
</protein>
<dbReference type="EMBL" id="FNEO01000001">
    <property type="protein sequence ID" value="SDJ10988.1"/>
    <property type="molecule type" value="Genomic_DNA"/>
</dbReference>
<feature type="transmembrane region" description="Helical" evidence="1">
    <location>
        <begin position="76"/>
        <end position="95"/>
    </location>
</feature>
<reference evidence="4" key="1">
    <citation type="submission" date="2016-03" db="EMBL/GenBank/DDBJ databases">
        <title>Draft genome sequence of Paenibacillus glacialis DSM 22343.</title>
        <authorList>
            <person name="Shin S.-K."/>
            <person name="Yi H."/>
        </authorList>
    </citation>
    <scope>NUCLEOTIDE SEQUENCE [LARGE SCALE GENOMIC DNA]</scope>
    <source>
        <strain evidence="4">NBRC 105008</strain>
    </source>
</reference>
<evidence type="ECO:0000313" key="3">
    <source>
        <dbReference type="EMBL" id="SDJ10988.1"/>
    </source>
</evidence>
<dbReference type="Proteomes" id="UP000093226">
    <property type="component" value="Unassembled WGS sequence"/>
</dbReference>
<sequence>MKLSRNKLYSIIFISCLTGYIWLYYVSTQNRTNNPSIEACFIKHSLNIPCPSCGATRSILSLIKGNFTEAFFINPLGYIILTIMILAPIWIIYDVNSNRSTFFKFYQNTESFLRKPKYAIPLIFIVIINWIWNITKEL</sequence>
<evidence type="ECO:0000313" key="2">
    <source>
        <dbReference type="EMBL" id="OCB74695.1"/>
    </source>
</evidence>
<evidence type="ECO:0000313" key="5">
    <source>
        <dbReference type="Proteomes" id="UP000182367"/>
    </source>
</evidence>
<feature type="transmembrane region" description="Helical" evidence="1">
    <location>
        <begin position="116"/>
        <end position="132"/>
    </location>
</feature>
<dbReference type="Proteomes" id="UP000182367">
    <property type="component" value="Unassembled WGS sequence"/>
</dbReference>
<dbReference type="AlphaFoldDB" id="A0A1B9DYC0"/>
<dbReference type="InterPro" id="IPR021215">
    <property type="entry name" value="DUF2752"/>
</dbReference>
<keyword evidence="1" id="KW-1133">Transmembrane helix</keyword>
<organism evidence="2 4">
    <name type="scientific">Flavobacterium glycines</name>
    <dbReference type="NCBI Taxonomy" id="551990"/>
    <lineage>
        <taxon>Bacteria</taxon>
        <taxon>Pseudomonadati</taxon>
        <taxon>Bacteroidota</taxon>
        <taxon>Flavobacteriia</taxon>
        <taxon>Flavobacteriales</taxon>
        <taxon>Flavobacteriaceae</taxon>
        <taxon>Flavobacterium</taxon>
    </lineage>
</organism>
<keyword evidence="1" id="KW-0472">Membrane</keyword>
<evidence type="ECO:0008006" key="6">
    <source>
        <dbReference type="Google" id="ProtNLM"/>
    </source>
</evidence>
<dbReference type="EMBL" id="LVEO01000002">
    <property type="protein sequence ID" value="OCB74695.1"/>
    <property type="molecule type" value="Genomic_DNA"/>
</dbReference>
<evidence type="ECO:0000256" key="1">
    <source>
        <dbReference type="SAM" id="Phobius"/>
    </source>
</evidence>
<evidence type="ECO:0000313" key="4">
    <source>
        <dbReference type="Proteomes" id="UP000093226"/>
    </source>
</evidence>
<accession>A0A1B9DYC0</accession>
<reference evidence="2" key="2">
    <citation type="submission" date="2016-03" db="EMBL/GenBank/DDBJ databases">
        <authorList>
            <person name="Ploux O."/>
        </authorList>
    </citation>
    <scope>NUCLEOTIDE SEQUENCE</scope>
    <source>
        <strain evidence="2">NBRC 105008</strain>
    </source>
</reference>